<comment type="caution">
    <text evidence="2">The sequence shown here is derived from an EMBL/GenBank/DDBJ whole genome shotgun (WGS) entry which is preliminary data.</text>
</comment>
<proteinExistence type="predicted"/>
<organism evidence="2 3">
    <name type="scientific">Actinomadura vinacea</name>
    <dbReference type="NCBI Taxonomy" id="115336"/>
    <lineage>
        <taxon>Bacteria</taxon>
        <taxon>Bacillati</taxon>
        <taxon>Actinomycetota</taxon>
        <taxon>Actinomycetes</taxon>
        <taxon>Streptosporangiales</taxon>
        <taxon>Thermomonosporaceae</taxon>
        <taxon>Actinomadura</taxon>
    </lineage>
</organism>
<evidence type="ECO:0000256" key="1">
    <source>
        <dbReference type="SAM" id="MobiDB-lite"/>
    </source>
</evidence>
<protein>
    <submittedName>
        <fullName evidence="2">Uncharacterized protein</fullName>
    </submittedName>
</protein>
<evidence type="ECO:0000313" key="2">
    <source>
        <dbReference type="EMBL" id="GAA2436883.1"/>
    </source>
</evidence>
<dbReference type="EMBL" id="BAAARW010000021">
    <property type="protein sequence ID" value="GAA2436883.1"/>
    <property type="molecule type" value="Genomic_DNA"/>
</dbReference>
<sequence length="78" mass="8164">MALGEVERARGCTRGLGSVPAEAAGTGARWRPCWFHKAAASWDRAELWVHTSTTPAAARVRTDTAGLSPASAAGTNRT</sequence>
<feature type="region of interest" description="Disordered" evidence="1">
    <location>
        <begin position="59"/>
        <end position="78"/>
    </location>
</feature>
<keyword evidence="3" id="KW-1185">Reference proteome</keyword>
<evidence type="ECO:0000313" key="3">
    <source>
        <dbReference type="Proteomes" id="UP001501231"/>
    </source>
</evidence>
<name>A0ABN3JQ26_9ACTN</name>
<accession>A0ABN3JQ26</accession>
<reference evidence="3" key="1">
    <citation type="journal article" date="2019" name="Int. J. Syst. Evol. Microbiol.">
        <title>The Global Catalogue of Microorganisms (GCM) 10K type strain sequencing project: providing services to taxonomists for standard genome sequencing and annotation.</title>
        <authorList>
            <consortium name="The Broad Institute Genomics Platform"/>
            <consortium name="The Broad Institute Genome Sequencing Center for Infectious Disease"/>
            <person name="Wu L."/>
            <person name="Ma J."/>
        </authorList>
    </citation>
    <scope>NUCLEOTIDE SEQUENCE [LARGE SCALE GENOMIC DNA]</scope>
    <source>
        <strain evidence="3">JCM 3325</strain>
    </source>
</reference>
<gene>
    <name evidence="2" type="ORF">GCM10010191_59660</name>
</gene>
<dbReference type="Proteomes" id="UP001501231">
    <property type="component" value="Unassembled WGS sequence"/>
</dbReference>